<dbReference type="Pfam" id="PF00400">
    <property type="entry name" value="WD40"/>
    <property type="match status" value="1"/>
</dbReference>
<dbReference type="InterPro" id="IPR036322">
    <property type="entry name" value="WD40_repeat_dom_sf"/>
</dbReference>
<evidence type="ECO:0000256" key="3">
    <source>
        <dbReference type="PROSITE-ProRule" id="PRU00221"/>
    </source>
</evidence>
<dbReference type="EMBL" id="CAMXCT010000481">
    <property type="protein sequence ID" value="CAI3979393.1"/>
    <property type="molecule type" value="Genomic_DNA"/>
</dbReference>
<keyword evidence="2" id="KW-0677">Repeat</keyword>
<dbReference type="PROSITE" id="PS50294">
    <property type="entry name" value="WD_REPEATS_REGION"/>
    <property type="match status" value="1"/>
</dbReference>
<dbReference type="Pfam" id="PF12894">
    <property type="entry name" value="ANAPC4_WD40"/>
    <property type="match status" value="1"/>
</dbReference>
<reference evidence="6" key="2">
    <citation type="submission" date="2024-04" db="EMBL/GenBank/DDBJ databases">
        <authorList>
            <person name="Chen Y."/>
            <person name="Shah S."/>
            <person name="Dougan E. K."/>
            <person name="Thang M."/>
            <person name="Chan C."/>
        </authorList>
    </citation>
    <scope>NUCLEOTIDE SEQUENCE [LARGE SCALE GENOMIC DNA]</scope>
</reference>
<dbReference type="OrthoDB" id="427795at2759"/>
<dbReference type="InterPro" id="IPR001680">
    <property type="entry name" value="WD40_rpt"/>
</dbReference>
<dbReference type="SMART" id="SM00320">
    <property type="entry name" value="WD40"/>
    <property type="match status" value="4"/>
</dbReference>
<evidence type="ECO:0000313" key="5">
    <source>
        <dbReference type="EMBL" id="CAI3979393.1"/>
    </source>
</evidence>
<evidence type="ECO:0000313" key="6">
    <source>
        <dbReference type="EMBL" id="CAL1132768.1"/>
    </source>
</evidence>
<evidence type="ECO:0000256" key="1">
    <source>
        <dbReference type="ARBA" id="ARBA00022574"/>
    </source>
</evidence>
<dbReference type="SUPFAM" id="SSF50978">
    <property type="entry name" value="WD40 repeat-like"/>
    <property type="match status" value="1"/>
</dbReference>
<feature type="repeat" description="WD" evidence="3">
    <location>
        <begin position="155"/>
        <end position="187"/>
    </location>
</feature>
<keyword evidence="8" id="KW-1185">Reference proteome</keyword>
<sequence length="332" mass="35419">MRQLGWLGLCQKPAAGEVQLPWKAPLTEECQVGQTSLPQDERRVVKPSVRVTQYMKHEGLMKYLTCSPQTYLLTATQAEGSGDVLLFCVGDWQDAANAECRPDRHLEAPGLPAGCCWISGGNLLSGSSVGAHLWDVEAGSLVREFPSGDFTTTAVASMSSSPELFATSGSDGHCRVWDMRTGDVVFDWDCHQGPASCVAFGPGDLLASGGADSGIMLRELRHPNRSLCSCSWDGAHFGSVSHLAWSPFSRLLAGAYADGRMLLWDVDKAQSVSEVSAEPPGVVFVHGGHSGCEPTGLAWSNDCPQLMASADSNEIQFWRPAATLFGQGPGSS</sequence>
<accession>A0A9P1BU29</accession>
<evidence type="ECO:0000259" key="4">
    <source>
        <dbReference type="Pfam" id="PF12894"/>
    </source>
</evidence>
<dbReference type="PANTHER" id="PTHR22850">
    <property type="entry name" value="WD40 REPEAT FAMILY"/>
    <property type="match status" value="1"/>
</dbReference>
<dbReference type="PROSITE" id="PS00678">
    <property type="entry name" value="WD_REPEATS_1"/>
    <property type="match status" value="1"/>
</dbReference>
<keyword evidence="1 3" id="KW-0853">WD repeat</keyword>
<dbReference type="Gene3D" id="2.130.10.10">
    <property type="entry name" value="YVTN repeat-like/Quinoprotein amine dehydrogenase"/>
    <property type="match status" value="1"/>
</dbReference>
<dbReference type="InterPro" id="IPR024977">
    <property type="entry name" value="Apc4-like_WD40_dom"/>
</dbReference>
<protein>
    <submittedName>
        <fullName evidence="7">WD-40 repeat-containing protein MSI2</fullName>
    </submittedName>
</protein>
<evidence type="ECO:0000256" key="2">
    <source>
        <dbReference type="ARBA" id="ARBA00022737"/>
    </source>
</evidence>
<gene>
    <name evidence="5" type="ORF">C1SCF055_LOCUS7345</name>
</gene>
<dbReference type="PROSITE" id="PS50082">
    <property type="entry name" value="WD_REPEATS_2"/>
    <property type="match status" value="2"/>
</dbReference>
<dbReference type="EMBL" id="CAMXCT020000481">
    <property type="protein sequence ID" value="CAL1132768.1"/>
    <property type="molecule type" value="Genomic_DNA"/>
</dbReference>
<dbReference type="Proteomes" id="UP001152797">
    <property type="component" value="Unassembled WGS sequence"/>
</dbReference>
<reference evidence="5" key="1">
    <citation type="submission" date="2022-10" db="EMBL/GenBank/DDBJ databases">
        <authorList>
            <person name="Chen Y."/>
            <person name="Dougan E. K."/>
            <person name="Chan C."/>
            <person name="Rhodes N."/>
            <person name="Thang M."/>
        </authorList>
    </citation>
    <scope>NUCLEOTIDE SEQUENCE</scope>
</reference>
<dbReference type="EMBL" id="CAMXCT030000481">
    <property type="protein sequence ID" value="CAL4766705.1"/>
    <property type="molecule type" value="Genomic_DNA"/>
</dbReference>
<dbReference type="InterPro" id="IPR050459">
    <property type="entry name" value="WD_repeat_RBAP46/RBAP48/MSI1"/>
</dbReference>
<evidence type="ECO:0000313" key="7">
    <source>
        <dbReference type="EMBL" id="CAL4766705.1"/>
    </source>
</evidence>
<feature type="repeat" description="WD" evidence="3">
    <location>
        <begin position="233"/>
        <end position="274"/>
    </location>
</feature>
<evidence type="ECO:0000313" key="8">
    <source>
        <dbReference type="Proteomes" id="UP001152797"/>
    </source>
</evidence>
<feature type="domain" description="Anaphase-promoting complex subunit 4-like WD40" evidence="4">
    <location>
        <begin position="235"/>
        <end position="284"/>
    </location>
</feature>
<comment type="caution">
    <text evidence="5">The sequence shown here is derived from an EMBL/GenBank/DDBJ whole genome shotgun (WGS) entry which is preliminary data.</text>
</comment>
<dbReference type="InterPro" id="IPR015943">
    <property type="entry name" value="WD40/YVTN_repeat-like_dom_sf"/>
</dbReference>
<dbReference type="AlphaFoldDB" id="A0A9P1BU29"/>
<name>A0A9P1BU29_9DINO</name>
<proteinExistence type="predicted"/>
<organism evidence="5">
    <name type="scientific">Cladocopium goreaui</name>
    <dbReference type="NCBI Taxonomy" id="2562237"/>
    <lineage>
        <taxon>Eukaryota</taxon>
        <taxon>Sar</taxon>
        <taxon>Alveolata</taxon>
        <taxon>Dinophyceae</taxon>
        <taxon>Suessiales</taxon>
        <taxon>Symbiodiniaceae</taxon>
        <taxon>Cladocopium</taxon>
    </lineage>
</organism>
<dbReference type="InterPro" id="IPR019775">
    <property type="entry name" value="WD40_repeat_CS"/>
</dbReference>